<feature type="transmembrane region" description="Helical" evidence="1">
    <location>
        <begin position="154"/>
        <end position="171"/>
    </location>
</feature>
<proteinExistence type="predicted"/>
<comment type="caution">
    <text evidence="2">The sequence shown here is derived from an EMBL/GenBank/DDBJ whole genome shotgun (WGS) entry which is preliminary data.</text>
</comment>
<accession>A0A3M7RB85</accession>
<keyword evidence="1" id="KW-0472">Membrane</keyword>
<dbReference type="AlphaFoldDB" id="A0A3M7RB85"/>
<reference evidence="2 3" key="1">
    <citation type="journal article" date="2018" name="Sci. Rep.">
        <title>Genomic signatures of local adaptation to the degree of environmental predictability in rotifers.</title>
        <authorList>
            <person name="Franch-Gras L."/>
            <person name="Hahn C."/>
            <person name="Garcia-Roger E.M."/>
            <person name="Carmona M.J."/>
            <person name="Serra M."/>
            <person name="Gomez A."/>
        </authorList>
    </citation>
    <scope>NUCLEOTIDE SEQUENCE [LARGE SCALE GENOMIC DNA]</scope>
    <source>
        <strain evidence="2">HYR1</strain>
    </source>
</reference>
<evidence type="ECO:0000313" key="2">
    <source>
        <dbReference type="EMBL" id="RNA20862.1"/>
    </source>
</evidence>
<evidence type="ECO:0000313" key="3">
    <source>
        <dbReference type="Proteomes" id="UP000276133"/>
    </source>
</evidence>
<feature type="transmembrane region" description="Helical" evidence="1">
    <location>
        <begin position="183"/>
        <end position="204"/>
    </location>
</feature>
<dbReference type="EMBL" id="REGN01003769">
    <property type="protein sequence ID" value="RNA20862.1"/>
    <property type="molecule type" value="Genomic_DNA"/>
</dbReference>
<gene>
    <name evidence="2" type="ORF">BpHYR1_006271</name>
</gene>
<sequence length="209" mass="25200">MIEYQKPKIPTSEERPNLHKQPALYNCVTDNRSQDPQLHIETTKQTPFMFRGVIFTGADRLVRHRLNSLLLAHKIFFQKCPLTSRQMIKKTVSESCKKQWRLSPSDLIKVNKQFLIFILYIKKFNESIIFNSNIQTAIILAERLRIKQILKKKIFFVLNFIWNFFNRYRIFMNLFNCHHMVEHFVLIINHTAEHFVLYLFFSIFEWSKT</sequence>
<organism evidence="2 3">
    <name type="scientific">Brachionus plicatilis</name>
    <name type="common">Marine rotifer</name>
    <name type="synonym">Brachionus muelleri</name>
    <dbReference type="NCBI Taxonomy" id="10195"/>
    <lineage>
        <taxon>Eukaryota</taxon>
        <taxon>Metazoa</taxon>
        <taxon>Spiralia</taxon>
        <taxon>Gnathifera</taxon>
        <taxon>Rotifera</taxon>
        <taxon>Eurotatoria</taxon>
        <taxon>Monogononta</taxon>
        <taxon>Pseudotrocha</taxon>
        <taxon>Ploima</taxon>
        <taxon>Brachionidae</taxon>
        <taxon>Brachionus</taxon>
    </lineage>
</organism>
<dbReference type="Proteomes" id="UP000276133">
    <property type="component" value="Unassembled WGS sequence"/>
</dbReference>
<keyword evidence="1" id="KW-0812">Transmembrane</keyword>
<name>A0A3M7RB85_BRAPC</name>
<evidence type="ECO:0000256" key="1">
    <source>
        <dbReference type="SAM" id="Phobius"/>
    </source>
</evidence>
<protein>
    <submittedName>
        <fullName evidence="2">Uncharacterized protein</fullName>
    </submittedName>
</protein>
<keyword evidence="1" id="KW-1133">Transmembrane helix</keyword>
<keyword evidence="3" id="KW-1185">Reference proteome</keyword>